<gene>
    <name evidence="2" type="ORF">QRT03_31025</name>
</gene>
<dbReference type="RefSeq" id="WP_286057048.1">
    <property type="nucleotide sequence ID" value="NZ_JASVWF010000011.1"/>
</dbReference>
<sequence>MASSPTGPSRRRGKFRELVNTCHGMLLRAGLEVSLGELDALLAEHVRVTAAQGGVSEQTALRSHVDVAWARSTAERLIVDAARGLPLDVLGRSRQAEPAPPDDARDPQSAAGSSGGVLDTAAALSVLAALGQAQLYAVVNDAARTHAAQAAPEKAPRRPPRGSAAVGVARFDAAAAAEVTTLLATAVADDPAAGSVWVPLEALRAALRTLAVFVAHLDDSGWLLCRCCPPEEQAEGIAELRARVAVDAAHLEHALQQALARTPGYDSAARPALATVLPMRRSKHRRRTPSP</sequence>
<evidence type="ECO:0000256" key="1">
    <source>
        <dbReference type="SAM" id="MobiDB-lite"/>
    </source>
</evidence>
<comment type="caution">
    <text evidence="2">The sequence shown here is derived from an EMBL/GenBank/DDBJ whole genome shotgun (WGS) entry which is preliminary data.</text>
</comment>
<reference evidence="2 3" key="1">
    <citation type="submission" date="2023-06" db="EMBL/GenBank/DDBJ databases">
        <title>Actinomycetospora Odt1-22.</title>
        <authorList>
            <person name="Supong K."/>
        </authorList>
    </citation>
    <scope>NUCLEOTIDE SEQUENCE [LARGE SCALE GENOMIC DNA]</scope>
    <source>
        <strain evidence="2 3">Odt1-22</strain>
    </source>
</reference>
<accession>A0ABT7MIZ8</accession>
<evidence type="ECO:0000313" key="2">
    <source>
        <dbReference type="EMBL" id="MDL5160436.1"/>
    </source>
</evidence>
<name>A0ABT7MIZ8_9PSEU</name>
<dbReference type="Proteomes" id="UP001231924">
    <property type="component" value="Unassembled WGS sequence"/>
</dbReference>
<evidence type="ECO:0000313" key="3">
    <source>
        <dbReference type="Proteomes" id="UP001231924"/>
    </source>
</evidence>
<dbReference type="EMBL" id="JASVWF010000011">
    <property type="protein sequence ID" value="MDL5160436.1"/>
    <property type="molecule type" value="Genomic_DNA"/>
</dbReference>
<feature type="region of interest" description="Disordered" evidence="1">
    <location>
        <begin position="90"/>
        <end position="114"/>
    </location>
</feature>
<organism evidence="2 3">
    <name type="scientific">Actinomycetospora termitidis</name>
    <dbReference type="NCBI Taxonomy" id="3053470"/>
    <lineage>
        <taxon>Bacteria</taxon>
        <taxon>Bacillati</taxon>
        <taxon>Actinomycetota</taxon>
        <taxon>Actinomycetes</taxon>
        <taxon>Pseudonocardiales</taxon>
        <taxon>Pseudonocardiaceae</taxon>
        <taxon>Actinomycetospora</taxon>
    </lineage>
</organism>
<proteinExistence type="predicted"/>
<protein>
    <submittedName>
        <fullName evidence="2">Uncharacterized protein</fullName>
    </submittedName>
</protein>
<keyword evidence="3" id="KW-1185">Reference proteome</keyword>